<dbReference type="Proteomes" id="UP001501000">
    <property type="component" value="Unassembled WGS sequence"/>
</dbReference>
<comment type="catalytic activity">
    <reaction evidence="10">
        <text>glutaryl-CoA + oxidized [electron-transfer flavoprotein] + 2 H(+) = (2E)-butenoyl-CoA + reduced [electron-transfer flavoprotein] + CO2</text>
        <dbReference type="Rhea" id="RHEA:13389"/>
        <dbReference type="Rhea" id="RHEA-COMP:10685"/>
        <dbReference type="Rhea" id="RHEA-COMP:10686"/>
        <dbReference type="ChEBI" id="CHEBI:15378"/>
        <dbReference type="ChEBI" id="CHEBI:16526"/>
        <dbReference type="ChEBI" id="CHEBI:57332"/>
        <dbReference type="ChEBI" id="CHEBI:57378"/>
        <dbReference type="ChEBI" id="CHEBI:57692"/>
        <dbReference type="ChEBI" id="CHEBI:58307"/>
        <dbReference type="EC" id="1.3.8.6"/>
    </reaction>
</comment>
<evidence type="ECO:0000256" key="4">
    <source>
        <dbReference type="ARBA" id="ARBA00022827"/>
    </source>
</evidence>
<gene>
    <name evidence="16" type="ORF">GCM10022244_56320</name>
</gene>
<evidence type="ECO:0000259" key="13">
    <source>
        <dbReference type="Pfam" id="PF00441"/>
    </source>
</evidence>
<dbReference type="EC" id="1.3.8.6" evidence="9"/>
<evidence type="ECO:0000259" key="15">
    <source>
        <dbReference type="Pfam" id="PF02771"/>
    </source>
</evidence>
<keyword evidence="6 11" id="KW-0560">Oxidoreductase</keyword>
<keyword evidence="17" id="KW-1185">Reference proteome</keyword>
<dbReference type="InterPro" id="IPR009100">
    <property type="entry name" value="AcylCoA_DH/oxidase_NM_dom_sf"/>
</dbReference>
<proteinExistence type="inferred from homology"/>
<dbReference type="Pfam" id="PF02771">
    <property type="entry name" value="Acyl-CoA_dh_N"/>
    <property type="match status" value="1"/>
</dbReference>
<dbReference type="Pfam" id="PF00441">
    <property type="entry name" value="Acyl-CoA_dh_1"/>
    <property type="match status" value="1"/>
</dbReference>
<keyword evidence="3 11" id="KW-0285">Flavoprotein</keyword>
<evidence type="ECO:0000256" key="8">
    <source>
        <dbReference type="ARBA" id="ARBA00037927"/>
    </source>
</evidence>
<evidence type="ECO:0000256" key="9">
    <source>
        <dbReference type="ARBA" id="ARBA00039033"/>
    </source>
</evidence>
<protein>
    <recommendedName>
        <fullName evidence="9">glutaryl-CoA dehydrogenase (ETF)</fullName>
        <ecNumber evidence="9">1.3.8.6</ecNumber>
    </recommendedName>
</protein>
<evidence type="ECO:0000256" key="2">
    <source>
        <dbReference type="ARBA" id="ARBA00009347"/>
    </source>
</evidence>
<accession>A0ABP7NAF2</accession>
<dbReference type="Gene3D" id="1.20.140.10">
    <property type="entry name" value="Butyryl-CoA Dehydrogenase, subunit A, domain 3"/>
    <property type="match status" value="1"/>
</dbReference>
<dbReference type="InterPro" id="IPR006091">
    <property type="entry name" value="Acyl-CoA_Oxase/DH_mid-dom"/>
</dbReference>
<feature type="region of interest" description="Disordered" evidence="12">
    <location>
        <begin position="45"/>
        <end position="67"/>
    </location>
</feature>
<evidence type="ECO:0000256" key="11">
    <source>
        <dbReference type="RuleBase" id="RU362125"/>
    </source>
</evidence>
<comment type="caution">
    <text evidence="16">The sequence shown here is derived from an EMBL/GenBank/DDBJ whole genome shotgun (WGS) entry which is preliminary data.</text>
</comment>
<evidence type="ECO:0000256" key="10">
    <source>
        <dbReference type="ARBA" id="ARBA00049493"/>
    </source>
</evidence>
<dbReference type="PROSITE" id="PS00072">
    <property type="entry name" value="ACYL_COA_DH_1"/>
    <property type="match status" value="1"/>
</dbReference>
<evidence type="ECO:0000256" key="12">
    <source>
        <dbReference type="SAM" id="MobiDB-lite"/>
    </source>
</evidence>
<dbReference type="InterPro" id="IPR006089">
    <property type="entry name" value="Acyl-CoA_DH_CS"/>
</dbReference>
<evidence type="ECO:0000313" key="17">
    <source>
        <dbReference type="Proteomes" id="UP001501000"/>
    </source>
</evidence>
<comment type="cofactor">
    <cofactor evidence="1 11">
        <name>FAD</name>
        <dbReference type="ChEBI" id="CHEBI:57692"/>
    </cofactor>
</comment>
<dbReference type="PANTHER" id="PTHR42807">
    <property type="entry name" value="GLUTARYL-COA DEHYDROGENASE, MITOCHONDRIAL"/>
    <property type="match status" value="1"/>
</dbReference>
<dbReference type="Pfam" id="PF02770">
    <property type="entry name" value="Acyl-CoA_dh_M"/>
    <property type="match status" value="1"/>
</dbReference>
<keyword evidence="5" id="KW-0809">Transit peptide</keyword>
<evidence type="ECO:0000256" key="6">
    <source>
        <dbReference type="ARBA" id="ARBA00023002"/>
    </source>
</evidence>
<dbReference type="InterPro" id="IPR046373">
    <property type="entry name" value="Acyl-CoA_Oxase/DH_mid-dom_sf"/>
</dbReference>
<dbReference type="PANTHER" id="PTHR42807:SF1">
    <property type="entry name" value="GLUTARYL-COA DEHYDROGENASE, MITOCHONDRIAL"/>
    <property type="match status" value="1"/>
</dbReference>
<evidence type="ECO:0000256" key="7">
    <source>
        <dbReference type="ARBA" id="ARBA00037899"/>
    </source>
</evidence>
<evidence type="ECO:0000259" key="14">
    <source>
        <dbReference type="Pfam" id="PF02770"/>
    </source>
</evidence>
<comment type="pathway">
    <text evidence="8">Amino-acid metabolism; tryptophan metabolism.</text>
</comment>
<dbReference type="Gene3D" id="2.40.110.10">
    <property type="entry name" value="Butyryl-CoA Dehydrogenase, subunit A, domain 2"/>
    <property type="match status" value="1"/>
</dbReference>
<dbReference type="InterPro" id="IPR009075">
    <property type="entry name" value="AcylCo_DH/oxidase_C"/>
</dbReference>
<feature type="region of interest" description="Disordered" evidence="12">
    <location>
        <begin position="1"/>
        <end position="20"/>
    </location>
</feature>
<dbReference type="InterPro" id="IPR037069">
    <property type="entry name" value="AcylCoA_DH/ox_N_sf"/>
</dbReference>
<dbReference type="Gene3D" id="1.10.540.10">
    <property type="entry name" value="Acyl-CoA dehydrogenase/oxidase, N-terminal domain"/>
    <property type="match status" value="1"/>
</dbReference>
<dbReference type="InterPro" id="IPR052033">
    <property type="entry name" value="Glutaryl-CoA_DH_mitochondrial"/>
</dbReference>
<dbReference type="SUPFAM" id="SSF47203">
    <property type="entry name" value="Acyl-CoA dehydrogenase C-terminal domain-like"/>
    <property type="match status" value="1"/>
</dbReference>
<dbReference type="InterPro" id="IPR013786">
    <property type="entry name" value="AcylCoA_DH/ox_N"/>
</dbReference>
<comment type="similarity">
    <text evidence="2 11">Belongs to the acyl-CoA dehydrogenase family.</text>
</comment>
<evidence type="ECO:0000256" key="1">
    <source>
        <dbReference type="ARBA" id="ARBA00001974"/>
    </source>
</evidence>
<evidence type="ECO:0000313" key="16">
    <source>
        <dbReference type="EMBL" id="GAA3941051.1"/>
    </source>
</evidence>
<keyword evidence="4 11" id="KW-0274">FAD</keyword>
<evidence type="ECO:0000256" key="3">
    <source>
        <dbReference type="ARBA" id="ARBA00022630"/>
    </source>
</evidence>
<evidence type="ECO:0000256" key="5">
    <source>
        <dbReference type="ARBA" id="ARBA00022946"/>
    </source>
</evidence>
<reference evidence="17" key="1">
    <citation type="journal article" date="2019" name="Int. J. Syst. Evol. Microbiol.">
        <title>The Global Catalogue of Microorganisms (GCM) 10K type strain sequencing project: providing services to taxonomists for standard genome sequencing and annotation.</title>
        <authorList>
            <consortium name="The Broad Institute Genomics Platform"/>
            <consortium name="The Broad Institute Genome Sequencing Center for Infectious Disease"/>
            <person name="Wu L."/>
            <person name="Ma J."/>
        </authorList>
    </citation>
    <scope>NUCLEOTIDE SEQUENCE [LARGE SCALE GENOMIC DNA]</scope>
    <source>
        <strain evidence="17">JCM 16956</strain>
    </source>
</reference>
<feature type="domain" description="Acyl-CoA dehydrogenase/oxidase C-terminal" evidence="13">
    <location>
        <begin position="298"/>
        <end position="445"/>
    </location>
</feature>
<sequence>MVSPSPTVRGERIPSDGRAGPADFQYWIQNPICRYASARRVAPHTVATRRPPVNSPKSPKPSPSAPVHPFDLLAVDGLLTDEEREIRATVRAVADRELRPHVAGWFEKGEIPARELARTLGGVGVLGMHLEGYGCAGTNSVAYGLACLELEAVDSGLRSLVSVQGSLAMYAIWKYGSEEQKQQWLPRMAAGEYIGCFGLTEPDAGSDPGAMRTTAKRDGSDWVLNGTKMWITNGSVADVAVVWARTEDGVRGFLVPAGTPGFSAPEIRMKLSLRASVTSELVLEDVRLPADAVLPGARGLSGPLGCLNEARFGIVFGALGAARDCLETALSYARDRIVFARSLASYQLTQQKLADMSVELGKGMLLALHLGRLKDAGTLTPEQVSVGKLNNVREAIAVARECRTILGANGITLEYPVLRHANNLESVLTYEGTSEVHSLVIGKALTGEQAFR</sequence>
<organism evidence="16 17">
    <name type="scientific">Streptomyces gulbargensis</name>
    <dbReference type="NCBI Taxonomy" id="364901"/>
    <lineage>
        <taxon>Bacteria</taxon>
        <taxon>Bacillati</taxon>
        <taxon>Actinomycetota</taxon>
        <taxon>Actinomycetes</taxon>
        <taxon>Kitasatosporales</taxon>
        <taxon>Streptomycetaceae</taxon>
        <taxon>Streptomyces</taxon>
    </lineage>
</organism>
<dbReference type="InterPro" id="IPR036250">
    <property type="entry name" value="AcylCo_DH-like_C"/>
</dbReference>
<comment type="pathway">
    <text evidence="7">Amino-acid metabolism; lysine degradation.</text>
</comment>
<name>A0ABP7NAF2_9ACTN</name>
<dbReference type="SUPFAM" id="SSF56645">
    <property type="entry name" value="Acyl-CoA dehydrogenase NM domain-like"/>
    <property type="match status" value="1"/>
</dbReference>
<feature type="domain" description="Acyl-CoA dehydrogenase/oxidase N-terminal" evidence="15">
    <location>
        <begin position="80"/>
        <end position="192"/>
    </location>
</feature>
<dbReference type="EMBL" id="BAABAJ010000031">
    <property type="protein sequence ID" value="GAA3941051.1"/>
    <property type="molecule type" value="Genomic_DNA"/>
</dbReference>
<feature type="domain" description="Acyl-CoA oxidase/dehydrogenase middle" evidence="14">
    <location>
        <begin position="196"/>
        <end position="286"/>
    </location>
</feature>